<dbReference type="Pfam" id="PF03109">
    <property type="entry name" value="ABC1"/>
    <property type="match status" value="1"/>
</dbReference>
<keyword evidence="9" id="KW-0464">Manganese</keyword>
<dbReference type="GO" id="GO:0000184">
    <property type="term" value="P:nuclear-transcribed mRNA catabolic process, nonsense-mediated decay"/>
    <property type="evidence" value="ECO:0007669"/>
    <property type="project" value="InterPro"/>
</dbReference>
<feature type="region of interest" description="Disordered" evidence="10">
    <location>
        <begin position="561"/>
        <end position="605"/>
    </location>
</feature>
<comment type="similarity">
    <text evidence="4">Belongs to the protein kinase superfamily. ADCK protein kinase family.</text>
</comment>
<keyword evidence="8" id="KW-0694">RNA-binding</keyword>
<protein>
    <submittedName>
        <fullName evidence="14">Putative ABC transporter</fullName>
    </submittedName>
</protein>
<feature type="compositionally biased region" description="Low complexity" evidence="10">
    <location>
        <begin position="590"/>
        <end position="600"/>
    </location>
</feature>
<keyword evidence="7" id="KW-0378">Hydrolase</keyword>
<keyword evidence="6" id="KW-0479">Metal-binding</keyword>
<comment type="cofactor">
    <cofactor evidence="1">
        <name>Mn(2+)</name>
        <dbReference type="ChEBI" id="CHEBI:29035"/>
    </cofactor>
</comment>
<sequence>MASLPPPRLLRSFAVSLLRFLIYYCLPPHFPPSKLVYQLTRQWIPEASERGREEGWERGRRGGGGGWRWRAAGGSTGRRRGGSCRRRSFSTISADQTPRKKTESNRRWKRKNRSRFVLNVPKEDLESFERILFLLEQAHWFYEDNSVEHNPSLKSLSFKDFTTLMFNSCAALRPYRAHLDDIYKDFTHYKFRVPVCGAIILDDTYEKCLLVKGWKSSASWSFPRGKRSKDEEDHTCAVREVLEETGCDVSKLLKLEDYIEVSMWQQRVRLYIITGVKGDTVFAPQTKKEISEISWHNIDELLPAGDDAISRGVNGMKLYMVAPFLQGLKAWIATHRHPQYQKSDTSARGTVWKAKNSSTGAAPVENPVITRTGSDPQTLDSRPEASGIWSRADAMAALVRPAVLPVCAMTGGGGNDKRSPPQQRSWWGGNKQRLPHQPRRQPGGNGGRGGGGGALDQVLGVLRRDGEFLQAAAGAPLRDIFWLRFLEKKKQQRRRKQPKPKPKPPEQQQQQEEAAAAIQAPSFPPPSYQPGLSCLDLMTADFEALKLYIGYSKHAIEQQFLKGKRQPQHQQTPKPKLQQQQQQQKKKQQQQEQQNQTLQPPAFPPPSYPPGLSCMELMMADIEALKLYINYYVAILTTPLPQHYDPEILSRYFTSRPHILAFRTIQIIFAFVSAAVKMQISKRTNLITDATYSCNSTGSKGFNASQYMVGQLLKETFLDLGPTFVKVGQSLSTRPDITGSEISEALAELHEKVPPFPRKDAMKIIEGEFELPVSHIFSYISDEPVAAASFGQVYQGRTVDGALVAIKVQRPNLLPSVLRDIYILRLGLSFVRKVAKRKSNIALYADELGKGLVGELDYNIEAANATKFLEYHSRYSFMLVPKVLKQLTRRRVLTMEWVSGENPTDLLSLSKGISSEIAESSEKQKIEATARLLDLVNKGVEASLVQLLETGLLHADPHPGNLRYTPEGRVGFLDFGLLCMMEKKHQHAMLASIVHIVNGDWASLVYDLTAMDVVPPRTNLRRVTMDLEDALGEVTFEDGIPDIKFSRVLGKIWSVAFKYHFRMPPYYTLVLRSLASLEGLAIAADGTFKTFQAAYPYVVRKLLSDNSVATRRLLHQGNGIDDNRVLTPIINTQAIFNKRKEFQWNKITVFLKLASARGNFRYNTGVLPERKGLDVAKLVEISDASSSLHLNRATPERALHTANLCLRLLLSKESIVIRRLVMTANAKSLARDLISKDASIYRVLLSRVLADVIFQWMVKATGFKRAGQLEPHPRVTAGKNDEDLGLSKEAPALVTFQTAVRDRRLKVIFSKFVRDIREDPILMVRVSWNMFAISVVSAAIGVHRFIVVLSEEFLSTLPPPVPPPRLVQIQSI</sequence>
<evidence type="ECO:0000256" key="10">
    <source>
        <dbReference type="SAM" id="MobiDB-lite"/>
    </source>
</evidence>
<dbReference type="Gene3D" id="3.90.79.10">
    <property type="entry name" value="Nucleoside Triphosphate Pyrophosphohydrolase"/>
    <property type="match status" value="1"/>
</dbReference>
<gene>
    <name evidence="14" type="primary">OSJNBa0049O12.13</name>
</gene>
<evidence type="ECO:0000256" key="1">
    <source>
        <dbReference type="ARBA" id="ARBA00001936"/>
    </source>
</evidence>
<dbReference type="SUPFAM" id="SSF140586">
    <property type="entry name" value="Dcp2 domain-like"/>
    <property type="match status" value="1"/>
</dbReference>
<reference evidence="14" key="1">
    <citation type="submission" date="2001-09" db="EMBL/GenBank/DDBJ databases">
        <title>Genomic Sequence for Oryza sativa, Nipponbare strain, clone OSJNBa0049O12, from chromosome 2, complete sequence.</title>
        <authorList>
            <person name="Spiegel L."/>
            <person name="Nascimento L."/>
            <person name="de la Bastide M."/>
            <person name="Kirchoff K."/>
            <person name="Preston R."/>
            <person name="King L."/>
            <person name="Vil M.D."/>
            <person name="Baker J."/>
            <person name="Zutavern T."/>
            <person name="Santos L."/>
            <person name="Miller B."/>
            <person name="Kuit K."/>
            <person name="Cunnius D.M."/>
            <person name="Balija V."/>
            <person name="Shah R."/>
            <person name="Bahret A."/>
            <person name="Bell M."/>
            <person name="Yang C."/>
            <person name="Palmer L."/>
            <person name="O'Shaughnessy A."/>
            <person name="Dedhia N."/>
            <person name="McCombie W.R."/>
        </authorList>
    </citation>
    <scope>NUCLEOTIDE SEQUENCE</scope>
    <source>
        <strain evidence="14">Nipponbare</strain>
    </source>
</reference>
<proteinExistence type="inferred from homology"/>
<dbReference type="GO" id="GO:0005524">
    <property type="term" value="F:ATP binding"/>
    <property type="evidence" value="ECO:0007669"/>
    <property type="project" value="InterPro"/>
</dbReference>
<dbReference type="FunFam" id="3.90.79.10:FF:000003">
    <property type="entry name" value="M7GpppN-mRNA hydrolase isoform 2"/>
    <property type="match status" value="1"/>
</dbReference>
<dbReference type="InterPro" id="IPR011009">
    <property type="entry name" value="Kinase-like_dom_sf"/>
</dbReference>
<dbReference type="SUPFAM" id="SSF56112">
    <property type="entry name" value="Protein kinase-like (PK-like)"/>
    <property type="match status" value="1"/>
</dbReference>
<dbReference type="PROSITE" id="PS00893">
    <property type="entry name" value="NUDIX_BOX"/>
    <property type="match status" value="1"/>
</dbReference>
<feature type="compositionally biased region" description="Basic residues" evidence="10">
    <location>
        <begin position="77"/>
        <end position="88"/>
    </location>
</feature>
<dbReference type="InterPro" id="IPR020084">
    <property type="entry name" value="NUDIX_hydrolase_CS"/>
</dbReference>
<dbReference type="InterPro" id="IPR036189">
    <property type="entry name" value="DCP2_BoxA_sf"/>
</dbReference>
<evidence type="ECO:0000256" key="8">
    <source>
        <dbReference type="ARBA" id="ARBA00022884"/>
    </source>
</evidence>
<dbReference type="SMART" id="SM01125">
    <property type="entry name" value="DCP2"/>
    <property type="match status" value="1"/>
</dbReference>
<dbReference type="PROSITE" id="PS50011">
    <property type="entry name" value="PROTEIN_KINASE_DOM"/>
    <property type="match status" value="1"/>
</dbReference>
<dbReference type="PROSITE" id="PS51462">
    <property type="entry name" value="NUDIX"/>
    <property type="match status" value="1"/>
</dbReference>
<keyword evidence="5" id="KW-0963">Cytoplasm</keyword>
<evidence type="ECO:0000256" key="7">
    <source>
        <dbReference type="ARBA" id="ARBA00022801"/>
    </source>
</evidence>
<feature type="compositionally biased region" description="Low complexity" evidence="10">
    <location>
        <begin position="506"/>
        <end position="521"/>
    </location>
</feature>
<dbReference type="SUPFAM" id="SSF55811">
    <property type="entry name" value="Nudix"/>
    <property type="match status" value="1"/>
</dbReference>
<feature type="region of interest" description="Disordered" evidence="10">
    <location>
        <begin position="410"/>
        <end position="452"/>
    </location>
</feature>
<evidence type="ECO:0000256" key="11">
    <source>
        <dbReference type="SAM" id="SignalP"/>
    </source>
</evidence>
<dbReference type="GO" id="GO:0005737">
    <property type="term" value="C:cytoplasm"/>
    <property type="evidence" value="ECO:0007669"/>
    <property type="project" value="UniProtKB-SubCell"/>
</dbReference>
<feature type="region of interest" description="Disordered" evidence="10">
    <location>
        <begin position="355"/>
        <end position="384"/>
    </location>
</feature>
<evidence type="ECO:0000256" key="3">
    <source>
        <dbReference type="ARBA" id="ARBA00005279"/>
    </source>
</evidence>
<dbReference type="InterPro" id="IPR000086">
    <property type="entry name" value="NUDIX_hydrolase_dom"/>
</dbReference>
<comment type="subcellular location">
    <subcellularLocation>
        <location evidence="2">Cytoplasm</location>
    </subcellularLocation>
</comment>
<feature type="compositionally biased region" description="Low complexity" evidence="10">
    <location>
        <begin position="568"/>
        <end position="583"/>
    </location>
</feature>
<evidence type="ECO:0000259" key="12">
    <source>
        <dbReference type="PROSITE" id="PS50011"/>
    </source>
</evidence>
<keyword evidence="11" id="KW-0732">Signal</keyword>
<feature type="region of interest" description="Disordered" evidence="10">
    <location>
        <begin position="54"/>
        <end position="108"/>
    </location>
</feature>
<dbReference type="GO" id="GO:0000290">
    <property type="term" value="P:deadenylation-dependent decapping of nuclear-transcribed mRNA"/>
    <property type="evidence" value="ECO:0007669"/>
    <property type="project" value="InterPro"/>
</dbReference>
<evidence type="ECO:0000256" key="6">
    <source>
        <dbReference type="ARBA" id="ARBA00022723"/>
    </source>
</evidence>
<evidence type="ECO:0000313" key="14">
    <source>
        <dbReference type="EMBL" id="AAK98701.1"/>
    </source>
</evidence>
<feature type="compositionally biased region" description="Basic residues" evidence="10">
    <location>
        <begin position="491"/>
        <end position="502"/>
    </location>
</feature>
<dbReference type="InterPro" id="IPR015797">
    <property type="entry name" value="NUDIX_hydrolase-like_dom_sf"/>
</dbReference>
<comment type="similarity">
    <text evidence="3">Belongs to the Nudix hydrolase family. DCP2 subfamily.</text>
</comment>
<dbReference type="PANTHER" id="PTHR10566:SF123">
    <property type="entry name" value="PROTEIN KINASE SUPERFAMILY PROTEIN"/>
    <property type="match status" value="1"/>
</dbReference>
<dbReference type="GO" id="GO:0140933">
    <property type="term" value="F:5'-(N(7)-methylguanosine 5'-triphospho)-[mRNA] hydrolase activity"/>
    <property type="evidence" value="ECO:0007669"/>
    <property type="project" value="InterPro"/>
</dbReference>
<evidence type="ECO:0000259" key="13">
    <source>
        <dbReference type="PROSITE" id="PS51462"/>
    </source>
</evidence>
<feature type="compositionally biased region" description="Polar residues" evidence="10">
    <location>
        <begin position="369"/>
        <end position="380"/>
    </location>
</feature>
<evidence type="ECO:0000256" key="4">
    <source>
        <dbReference type="ARBA" id="ARBA00009670"/>
    </source>
</evidence>
<dbReference type="InterPro" id="IPR004147">
    <property type="entry name" value="ABC1_dom"/>
</dbReference>
<feature type="signal peptide" evidence="11">
    <location>
        <begin position="1"/>
        <end position="25"/>
    </location>
</feature>
<dbReference type="PANTHER" id="PTHR10566">
    <property type="entry name" value="CHAPERONE-ACTIVITY OF BC1 COMPLEX CABC1 -RELATED"/>
    <property type="match status" value="1"/>
</dbReference>
<evidence type="ECO:0000256" key="5">
    <source>
        <dbReference type="ARBA" id="ARBA00022490"/>
    </source>
</evidence>
<evidence type="ECO:0000256" key="2">
    <source>
        <dbReference type="ARBA" id="ARBA00004496"/>
    </source>
</evidence>
<feature type="domain" description="Nudix hydrolase" evidence="13">
    <location>
        <begin position="191"/>
        <end position="322"/>
    </location>
</feature>
<evidence type="ECO:0000256" key="9">
    <source>
        <dbReference type="ARBA" id="ARBA00023211"/>
    </source>
</evidence>
<accession>Q948G1</accession>
<dbReference type="GO" id="GO:0004672">
    <property type="term" value="F:protein kinase activity"/>
    <property type="evidence" value="ECO:0007669"/>
    <property type="project" value="InterPro"/>
</dbReference>
<dbReference type="EMBL" id="AC069158">
    <property type="protein sequence ID" value="AAK98701.1"/>
    <property type="molecule type" value="Genomic_DNA"/>
</dbReference>
<feature type="compositionally biased region" description="Basic and acidic residues" evidence="10">
    <location>
        <begin position="97"/>
        <end position="106"/>
    </location>
</feature>
<feature type="domain" description="Protein kinase" evidence="12">
    <location>
        <begin position="779"/>
        <end position="1130"/>
    </location>
</feature>
<dbReference type="InterPro" id="IPR000719">
    <property type="entry name" value="Prot_kinase_dom"/>
</dbReference>
<dbReference type="Pfam" id="PF00293">
    <property type="entry name" value="NUDIX"/>
    <property type="match status" value="1"/>
</dbReference>
<dbReference type="Pfam" id="PF05026">
    <property type="entry name" value="DCP2"/>
    <property type="match status" value="1"/>
</dbReference>
<feature type="compositionally biased region" description="Gly residues" evidence="10">
    <location>
        <begin position="443"/>
        <end position="452"/>
    </location>
</feature>
<organism evidence="14">
    <name type="scientific">Oryza sativa</name>
    <name type="common">Rice</name>
    <dbReference type="NCBI Taxonomy" id="4530"/>
    <lineage>
        <taxon>Eukaryota</taxon>
        <taxon>Viridiplantae</taxon>
        <taxon>Streptophyta</taxon>
        <taxon>Embryophyta</taxon>
        <taxon>Tracheophyta</taxon>
        <taxon>Spermatophyta</taxon>
        <taxon>Magnoliopsida</taxon>
        <taxon>Liliopsida</taxon>
        <taxon>Poales</taxon>
        <taxon>Poaceae</taxon>
        <taxon>BOP clade</taxon>
        <taxon>Oryzoideae</taxon>
        <taxon>Oryzeae</taxon>
        <taxon>Oryzinae</taxon>
        <taxon>Oryza</taxon>
    </lineage>
</organism>
<feature type="region of interest" description="Disordered" evidence="10">
    <location>
        <begin position="491"/>
        <end position="527"/>
    </location>
</feature>
<dbReference type="InterPro" id="IPR007722">
    <property type="entry name" value="DCP2_BoxA"/>
</dbReference>
<dbReference type="CDD" id="cd05121">
    <property type="entry name" value="ABC1_ADCK3-like"/>
    <property type="match status" value="1"/>
</dbReference>
<dbReference type="InterPro" id="IPR050154">
    <property type="entry name" value="UbiB_kinase"/>
</dbReference>
<feature type="chain" id="PRO_5004319972" evidence="11">
    <location>
        <begin position="26"/>
        <end position="1372"/>
    </location>
</feature>
<dbReference type="GO" id="GO:0030145">
    <property type="term" value="F:manganese ion binding"/>
    <property type="evidence" value="ECO:0007669"/>
    <property type="project" value="InterPro"/>
</dbReference>
<dbReference type="GO" id="GO:0003723">
    <property type="term" value="F:RNA binding"/>
    <property type="evidence" value="ECO:0007669"/>
    <property type="project" value="UniProtKB-KW"/>
</dbReference>
<dbReference type="Gene3D" id="1.10.10.1050">
    <property type="entry name" value="Dcp2, box A domain"/>
    <property type="match status" value="1"/>
</dbReference>
<dbReference type="CDD" id="cd03672">
    <property type="entry name" value="NUDIX_Dcp2p_Nudt20"/>
    <property type="match status" value="1"/>
</dbReference>
<name>Q948G1_ORYSA</name>
<dbReference type="InterPro" id="IPR044099">
    <property type="entry name" value="Dcp2_NUDIX"/>
</dbReference>